<keyword evidence="2" id="KW-0548">Nucleotidyltransferase</keyword>
<accession>A0A5B6UZX5</accession>
<feature type="signal peptide" evidence="7">
    <location>
        <begin position="1"/>
        <end position="20"/>
    </location>
</feature>
<dbReference type="GO" id="GO:0016787">
    <property type="term" value="F:hydrolase activity"/>
    <property type="evidence" value="ECO:0007669"/>
    <property type="project" value="UniProtKB-KW"/>
</dbReference>
<name>A0A5B6UZX5_9ROSI</name>
<dbReference type="AlphaFoldDB" id="A0A5B6UZX5"/>
<evidence type="ECO:0000256" key="5">
    <source>
        <dbReference type="ARBA" id="ARBA00022801"/>
    </source>
</evidence>
<proteinExistence type="predicted"/>
<evidence type="ECO:0000313" key="10">
    <source>
        <dbReference type="Proteomes" id="UP000325315"/>
    </source>
</evidence>
<sequence>MLTKAPLLTLLELGKDFVLSALGCVLMQDGNVITYASRQLKMHGHNYLTHNLELAVVVELLKDYNCIIHYHPSKVNIVVDALSRKATVEL</sequence>
<dbReference type="PANTHER" id="PTHR34072">
    <property type="entry name" value="ENZYMATIC POLYPROTEIN-RELATED"/>
    <property type="match status" value="1"/>
</dbReference>
<keyword evidence="5" id="KW-0378">Hydrolase</keyword>
<keyword evidence="1" id="KW-0808">Transferase</keyword>
<feature type="chain" id="PRO_5022817742" evidence="7">
    <location>
        <begin position="21"/>
        <end position="90"/>
    </location>
</feature>
<dbReference type="PANTHER" id="PTHR34072:SF52">
    <property type="entry name" value="RIBONUCLEASE H"/>
    <property type="match status" value="1"/>
</dbReference>
<keyword evidence="3" id="KW-0540">Nuclease</keyword>
<organism evidence="9 10">
    <name type="scientific">Gossypium australe</name>
    <dbReference type="NCBI Taxonomy" id="47621"/>
    <lineage>
        <taxon>Eukaryota</taxon>
        <taxon>Viridiplantae</taxon>
        <taxon>Streptophyta</taxon>
        <taxon>Embryophyta</taxon>
        <taxon>Tracheophyta</taxon>
        <taxon>Spermatophyta</taxon>
        <taxon>Magnoliopsida</taxon>
        <taxon>eudicotyledons</taxon>
        <taxon>Gunneridae</taxon>
        <taxon>Pentapetalae</taxon>
        <taxon>rosids</taxon>
        <taxon>malvids</taxon>
        <taxon>Malvales</taxon>
        <taxon>Malvaceae</taxon>
        <taxon>Malvoideae</taxon>
        <taxon>Gossypium</taxon>
    </lineage>
</organism>
<dbReference type="GO" id="GO:0003964">
    <property type="term" value="F:RNA-directed DNA polymerase activity"/>
    <property type="evidence" value="ECO:0007669"/>
    <property type="project" value="UniProtKB-KW"/>
</dbReference>
<keyword evidence="7" id="KW-0732">Signal</keyword>
<keyword evidence="4" id="KW-0255">Endonuclease</keyword>
<evidence type="ECO:0000256" key="7">
    <source>
        <dbReference type="SAM" id="SignalP"/>
    </source>
</evidence>
<dbReference type="Proteomes" id="UP000325315">
    <property type="component" value="Unassembled WGS sequence"/>
</dbReference>
<evidence type="ECO:0000259" key="8">
    <source>
        <dbReference type="Pfam" id="PF17917"/>
    </source>
</evidence>
<dbReference type="Pfam" id="PF17917">
    <property type="entry name" value="RT_RNaseH"/>
    <property type="match status" value="1"/>
</dbReference>
<dbReference type="GO" id="GO:0004519">
    <property type="term" value="F:endonuclease activity"/>
    <property type="evidence" value="ECO:0007669"/>
    <property type="project" value="UniProtKB-KW"/>
</dbReference>
<evidence type="ECO:0000256" key="3">
    <source>
        <dbReference type="ARBA" id="ARBA00022722"/>
    </source>
</evidence>
<evidence type="ECO:0000256" key="2">
    <source>
        <dbReference type="ARBA" id="ARBA00022695"/>
    </source>
</evidence>
<comment type="caution">
    <text evidence="9">The sequence shown here is derived from an EMBL/GenBank/DDBJ whole genome shotgun (WGS) entry which is preliminary data.</text>
</comment>
<keyword evidence="10" id="KW-1185">Reference proteome</keyword>
<protein>
    <submittedName>
        <fullName evidence="9">CCHC-type integrase</fullName>
    </submittedName>
</protein>
<dbReference type="OrthoDB" id="1227411at2759"/>
<dbReference type="InterPro" id="IPR041373">
    <property type="entry name" value="RT_RNaseH"/>
</dbReference>
<keyword evidence="6" id="KW-0695">RNA-directed DNA polymerase</keyword>
<evidence type="ECO:0000256" key="4">
    <source>
        <dbReference type="ARBA" id="ARBA00022759"/>
    </source>
</evidence>
<dbReference type="SUPFAM" id="SSF56672">
    <property type="entry name" value="DNA/RNA polymerases"/>
    <property type="match status" value="1"/>
</dbReference>
<feature type="domain" description="Reverse transcriptase RNase H-like" evidence="8">
    <location>
        <begin position="19"/>
        <end position="81"/>
    </location>
</feature>
<evidence type="ECO:0000256" key="6">
    <source>
        <dbReference type="ARBA" id="ARBA00022918"/>
    </source>
</evidence>
<evidence type="ECO:0000256" key="1">
    <source>
        <dbReference type="ARBA" id="ARBA00022679"/>
    </source>
</evidence>
<dbReference type="EMBL" id="SMMG02000009">
    <property type="protein sequence ID" value="KAA3461935.1"/>
    <property type="molecule type" value="Genomic_DNA"/>
</dbReference>
<reference evidence="10" key="1">
    <citation type="journal article" date="2019" name="Plant Biotechnol. J.">
        <title>Genome sequencing of the Australian wild diploid species Gossypium australe highlights disease resistance and delayed gland morphogenesis.</title>
        <authorList>
            <person name="Cai Y."/>
            <person name="Cai X."/>
            <person name="Wang Q."/>
            <person name="Wang P."/>
            <person name="Zhang Y."/>
            <person name="Cai C."/>
            <person name="Xu Y."/>
            <person name="Wang K."/>
            <person name="Zhou Z."/>
            <person name="Wang C."/>
            <person name="Geng S."/>
            <person name="Li B."/>
            <person name="Dong Q."/>
            <person name="Hou Y."/>
            <person name="Wang H."/>
            <person name="Ai P."/>
            <person name="Liu Z."/>
            <person name="Yi F."/>
            <person name="Sun M."/>
            <person name="An G."/>
            <person name="Cheng J."/>
            <person name="Zhang Y."/>
            <person name="Shi Q."/>
            <person name="Xie Y."/>
            <person name="Shi X."/>
            <person name="Chang Y."/>
            <person name="Huang F."/>
            <person name="Chen Y."/>
            <person name="Hong S."/>
            <person name="Mi L."/>
            <person name="Sun Q."/>
            <person name="Zhang L."/>
            <person name="Zhou B."/>
            <person name="Peng R."/>
            <person name="Zhang X."/>
            <person name="Liu F."/>
        </authorList>
    </citation>
    <scope>NUCLEOTIDE SEQUENCE [LARGE SCALE GENOMIC DNA]</scope>
    <source>
        <strain evidence="10">cv. PA1801</strain>
    </source>
</reference>
<gene>
    <name evidence="9" type="ORF">EPI10_028468</name>
</gene>
<evidence type="ECO:0000313" key="9">
    <source>
        <dbReference type="EMBL" id="KAA3461935.1"/>
    </source>
</evidence>
<dbReference type="InterPro" id="IPR043502">
    <property type="entry name" value="DNA/RNA_pol_sf"/>
</dbReference>